<feature type="region of interest" description="Disordered" evidence="1">
    <location>
        <begin position="103"/>
        <end position="147"/>
    </location>
</feature>
<evidence type="ECO:0000313" key="3">
    <source>
        <dbReference type="Proteomes" id="UP000799444"/>
    </source>
</evidence>
<dbReference type="EMBL" id="ML996209">
    <property type="protein sequence ID" value="KAF2730787.1"/>
    <property type="molecule type" value="Genomic_DNA"/>
</dbReference>
<protein>
    <submittedName>
        <fullName evidence="2">Uncharacterized protein</fullName>
    </submittedName>
</protein>
<accession>A0A9P4QNN6</accession>
<gene>
    <name evidence="2" type="ORF">EJ04DRAFT_526638</name>
</gene>
<comment type="caution">
    <text evidence="2">The sequence shown here is derived from an EMBL/GenBank/DDBJ whole genome shotgun (WGS) entry which is preliminary data.</text>
</comment>
<proteinExistence type="predicted"/>
<evidence type="ECO:0000256" key="1">
    <source>
        <dbReference type="SAM" id="MobiDB-lite"/>
    </source>
</evidence>
<feature type="region of interest" description="Disordered" evidence="1">
    <location>
        <begin position="65"/>
        <end position="84"/>
    </location>
</feature>
<keyword evidence="3" id="KW-1185">Reference proteome</keyword>
<name>A0A9P4QNN6_9PLEO</name>
<dbReference type="Proteomes" id="UP000799444">
    <property type="component" value="Unassembled WGS sequence"/>
</dbReference>
<evidence type="ECO:0000313" key="2">
    <source>
        <dbReference type="EMBL" id="KAF2730787.1"/>
    </source>
</evidence>
<reference evidence="2" key="1">
    <citation type="journal article" date="2020" name="Stud. Mycol.">
        <title>101 Dothideomycetes genomes: a test case for predicting lifestyles and emergence of pathogens.</title>
        <authorList>
            <person name="Haridas S."/>
            <person name="Albert R."/>
            <person name="Binder M."/>
            <person name="Bloem J."/>
            <person name="Labutti K."/>
            <person name="Salamov A."/>
            <person name="Andreopoulos B."/>
            <person name="Baker S."/>
            <person name="Barry K."/>
            <person name="Bills G."/>
            <person name="Bluhm B."/>
            <person name="Cannon C."/>
            <person name="Castanera R."/>
            <person name="Culley D."/>
            <person name="Daum C."/>
            <person name="Ezra D."/>
            <person name="Gonzalez J."/>
            <person name="Henrissat B."/>
            <person name="Kuo A."/>
            <person name="Liang C."/>
            <person name="Lipzen A."/>
            <person name="Lutzoni F."/>
            <person name="Magnuson J."/>
            <person name="Mondo S."/>
            <person name="Nolan M."/>
            <person name="Ohm R."/>
            <person name="Pangilinan J."/>
            <person name="Park H.-J."/>
            <person name="Ramirez L."/>
            <person name="Alfaro M."/>
            <person name="Sun H."/>
            <person name="Tritt A."/>
            <person name="Yoshinaga Y."/>
            <person name="Zwiers L.-H."/>
            <person name="Turgeon B."/>
            <person name="Goodwin S."/>
            <person name="Spatafora J."/>
            <person name="Crous P."/>
            <person name="Grigoriev I."/>
        </authorList>
    </citation>
    <scope>NUCLEOTIDE SEQUENCE</scope>
    <source>
        <strain evidence="2">CBS 125425</strain>
    </source>
</reference>
<organism evidence="2 3">
    <name type="scientific">Polyplosphaeria fusca</name>
    <dbReference type="NCBI Taxonomy" id="682080"/>
    <lineage>
        <taxon>Eukaryota</taxon>
        <taxon>Fungi</taxon>
        <taxon>Dikarya</taxon>
        <taxon>Ascomycota</taxon>
        <taxon>Pezizomycotina</taxon>
        <taxon>Dothideomycetes</taxon>
        <taxon>Pleosporomycetidae</taxon>
        <taxon>Pleosporales</taxon>
        <taxon>Tetraplosphaeriaceae</taxon>
        <taxon>Polyplosphaeria</taxon>
    </lineage>
</organism>
<dbReference type="AlphaFoldDB" id="A0A9P4QNN6"/>
<sequence>MASPYCLRHLSNMMVVLFFGPLLRYKRLVSGKNKKRLSKSSYSFRKKKEKAQLLEEKRHMRAIAKEARKQKQQQKAAKREEEKIARAAQKQLQAATKLAQKGVRKISKRVAQVSKPTDVDAASVDDAGPVATQSSRGQKINLPERYK</sequence>